<organism evidence="1 2">
    <name type="scientific">Zymoseptoria tritici (strain ST99CH_3D7)</name>
    <dbReference type="NCBI Taxonomy" id="1276538"/>
    <lineage>
        <taxon>Eukaryota</taxon>
        <taxon>Fungi</taxon>
        <taxon>Dikarya</taxon>
        <taxon>Ascomycota</taxon>
        <taxon>Pezizomycotina</taxon>
        <taxon>Dothideomycetes</taxon>
        <taxon>Dothideomycetidae</taxon>
        <taxon>Mycosphaerellales</taxon>
        <taxon>Mycosphaerellaceae</taxon>
        <taxon>Zymoseptoria</taxon>
    </lineage>
</organism>
<proteinExistence type="predicted"/>
<accession>A0A1X7RIE8</accession>
<name>A0A1X7RIE8_ZYMT9</name>
<evidence type="ECO:0000313" key="1">
    <source>
        <dbReference type="EMBL" id="SMQ46990.1"/>
    </source>
</evidence>
<reference evidence="1 2" key="1">
    <citation type="submission" date="2016-06" db="EMBL/GenBank/DDBJ databases">
        <authorList>
            <person name="Kjaerup R.B."/>
            <person name="Dalgaard T.S."/>
            <person name="Juul-Madsen H.R."/>
        </authorList>
    </citation>
    <scope>NUCLEOTIDE SEQUENCE [LARGE SCALE GENOMIC DNA]</scope>
</reference>
<dbReference type="EMBL" id="LT853692">
    <property type="protein sequence ID" value="SMQ46990.1"/>
    <property type="molecule type" value="Genomic_DNA"/>
</dbReference>
<evidence type="ECO:0000313" key="2">
    <source>
        <dbReference type="Proteomes" id="UP000215127"/>
    </source>
</evidence>
<protein>
    <submittedName>
        <fullName evidence="1">Uncharacterized protein</fullName>
    </submittedName>
</protein>
<gene>
    <name evidence="1" type="ORF">ZT3D7_G2137</name>
</gene>
<dbReference type="AlphaFoldDB" id="A0A1X7RIE8"/>
<sequence>MSGDAIICICITLSTHLRRSISSLFCFLRITIVRPTSTSHPQPQRTNLPKMKFSTQLLALAATLLVGQAFAIPAAEADALAKSKTKKPDPSYCYGVCGGDAGGCDCAGFNCHGDSCLPY</sequence>
<keyword evidence="2" id="KW-1185">Reference proteome</keyword>
<dbReference type="Proteomes" id="UP000215127">
    <property type="component" value="Chromosome 1"/>
</dbReference>